<keyword evidence="2" id="KW-1185">Reference proteome</keyword>
<reference evidence="2" key="1">
    <citation type="submission" date="2016-12" db="EMBL/GenBank/DDBJ databases">
        <authorList>
            <person name="Varghese N."/>
            <person name="Submissions S."/>
        </authorList>
    </citation>
    <scope>NUCLEOTIDE SEQUENCE [LARGE SCALE GENOMIC DNA]</scope>
    <source>
        <strain evidence="2">DSM 18830</strain>
    </source>
</reference>
<dbReference type="OrthoDB" id="9807209at2"/>
<dbReference type="Proteomes" id="UP000184611">
    <property type="component" value="Unassembled WGS sequence"/>
</dbReference>
<accession>A0A1M7ZZJ4</accession>
<dbReference type="STRING" id="416016.SAMN05443547_2672"/>
<gene>
    <name evidence="1" type="ORF">SAMN05443547_2672</name>
</gene>
<evidence type="ECO:0000313" key="2">
    <source>
        <dbReference type="Proteomes" id="UP000184611"/>
    </source>
</evidence>
<dbReference type="RefSeq" id="WP_073585250.1">
    <property type="nucleotide sequence ID" value="NZ_CBCSEA010000014.1"/>
</dbReference>
<dbReference type="AlphaFoldDB" id="A0A1M7ZZJ4"/>
<proteinExistence type="predicted"/>
<dbReference type="Gene3D" id="3.40.50.2000">
    <property type="entry name" value="Glycogen Phosphorylase B"/>
    <property type="match status" value="1"/>
</dbReference>
<dbReference type="EMBL" id="FRYK01000007">
    <property type="protein sequence ID" value="SHO74282.1"/>
    <property type="molecule type" value="Genomic_DNA"/>
</dbReference>
<organism evidence="1 2">
    <name type="scientific">Flavobacterium cucumis</name>
    <dbReference type="NCBI Taxonomy" id="416016"/>
    <lineage>
        <taxon>Bacteria</taxon>
        <taxon>Pseudomonadati</taxon>
        <taxon>Bacteroidota</taxon>
        <taxon>Flavobacteriia</taxon>
        <taxon>Flavobacteriales</taxon>
        <taxon>Flavobacteriaceae</taxon>
        <taxon>Flavobacterium</taxon>
    </lineage>
</organism>
<dbReference type="CDD" id="cd03801">
    <property type="entry name" value="GT4_PimA-like"/>
    <property type="match status" value="1"/>
</dbReference>
<sequence>MKHLVIIGAVWPEPNSTAAGSRMLQLLSLFQNHEYKITFLSSATPSDFSFDLSSIGIQTKAIQLNNSSFDSIIKELNPNVVLFDRFMIEEQYSWRVMENCPNALRILDTEDLHFLRKAREVAFKQNRELVFEDYISDTFKREMASIYRCDITLLISEYEMQLATETFKIDTSLLYYLPFLSEKTPFNSASFKERKNFVSIGNFLHEPNWQTVLQLKKYWKSIKTQLPEAELHVYGAYVTEKAKQLHNEKEGFLIKGRAESVAEIYAKAKVLLAPIPYGAGLKGKLFEAMNLGLPSITTRIGAEGMHGKLAWNGFITSDENDFVEKAVELYTNKSFWETAQNNGYEIIKKRFKKELFATDFMNKIEHLQGNLKKHRNQNFLGQILQHQSLQSTKYMSKWIEVKNGK</sequence>
<dbReference type="GO" id="GO:0016740">
    <property type="term" value="F:transferase activity"/>
    <property type="evidence" value="ECO:0007669"/>
    <property type="project" value="UniProtKB-KW"/>
</dbReference>
<evidence type="ECO:0000313" key="1">
    <source>
        <dbReference type="EMBL" id="SHO74282.1"/>
    </source>
</evidence>
<dbReference type="SUPFAM" id="SSF53756">
    <property type="entry name" value="UDP-Glycosyltransferase/glycogen phosphorylase"/>
    <property type="match status" value="1"/>
</dbReference>
<name>A0A1M7ZZJ4_9FLAO</name>
<keyword evidence="1" id="KW-0808">Transferase</keyword>
<dbReference type="Pfam" id="PF13692">
    <property type="entry name" value="Glyco_trans_1_4"/>
    <property type="match status" value="1"/>
</dbReference>
<protein>
    <submittedName>
        <fullName evidence="1">Glycosyltransferase involved in cell wall bisynthesis</fullName>
    </submittedName>
</protein>